<dbReference type="AlphaFoldDB" id="A0A1Y2EC40"/>
<dbReference type="GO" id="GO:0005506">
    <property type="term" value="F:iron ion binding"/>
    <property type="evidence" value="ECO:0007669"/>
    <property type="project" value="InterPro"/>
</dbReference>
<evidence type="ECO:0000256" key="3">
    <source>
        <dbReference type="ARBA" id="ARBA00022964"/>
    </source>
</evidence>
<keyword evidence="2" id="KW-0479">Metal-binding</keyword>
<dbReference type="GO" id="GO:0031418">
    <property type="term" value="F:L-ascorbic acid binding"/>
    <property type="evidence" value="ECO:0007669"/>
    <property type="project" value="InterPro"/>
</dbReference>
<dbReference type="OrthoDB" id="69177at2759"/>
<dbReference type="InterPro" id="IPR005123">
    <property type="entry name" value="Oxoglu/Fe-dep_dioxygenase_dom"/>
</dbReference>
<evidence type="ECO:0000256" key="2">
    <source>
        <dbReference type="ARBA" id="ARBA00022723"/>
    </source>
</evidence>
<keyword evidence="8" id="KW-1185">Reference proteome</keyword>
<organism evidence="7 8">
    <name type="scientific">Leucosporidium creatinivorum</name>
    <dbReference type="NCBI Taxonomy" id="106004"/>
    <lineage>
        <taxon>Eukaryota</taxon>
        <taxon>Fungi</taxon>
        <taxon>Dikarya</taxon>
        <taxon>Basidiomycota</taxon>
        <taxon>Pucciniomycotina</taxon>
        <taxon>Microbotryomycetes</taxon>
        <taxon>Leucosporidiales</taxon>
        <taxon>Leucosporidium</taxon>
    </lineage>
</organism>
<evidence type="ECO:0000259" key="6">
    <source>
        <dbReference type="PROSITE" id="PS51471"/>
    </source>
</evidence>
<dbReference type="InterPro" id="IPR006620">
    <property type="entry name" value="Pro_4_hyd_alph"/>
</dbReference>
<feature type="domain" description="Fe2OG dioxygenase" evidence="6">
    <location>
        <begin position="114"/>
        <end position="225"/>
    </location>
</feature>
<dbReference type="PANTHER" id="PTHR10869:SF241">
    <property type="entry name" value="FE2OG DIOXYGENASE DOMAIN-CONTAINING PROTEIN"/>
    <property type="match status" value="1"/>
</dbReference>
<dbReference type="InterPro" id="IPR044862">
    <property type="entry name" value="Pro_4_hyd_alph_FE2OG_OXY"/>
</dbReference>
<dbReference type="PANTHER" id="PTHR10869">
    <property type="entry name" value="PROLYL 4-HYDROXYLASE ALPHA SUBUNIT"/>
    <property type="match status" value="1"/>
</dbReference>
<comment type="caution">
    <text evidence="7">The sequence shown here is derived from an EMBL/GenBank/DDBJ whole genome shotgun (WGS) entry which is preliminary data.</text>
</comment>
<keyword evidence="3" id="KW-0223">Dioxygenase</keyword>
<name>A0A1Y2EC40_9BASI</name>
<comment type="cofactor">
    <cofactor evidence="1">
        <name>L-ascorbate</name>
        <dbReference type="ChEBI" id="CHEBI:38290"/>
    </cofactor>
</comment>
<dbReference type="Gene3D" id="2.60.120.620">
    <property type="entry name" value="q2cbj1_9rhob like domain"/>
    <property type="match status" value="1"/>
</dbReference>
<dbReference type="PROSITE" id="PS51471">
    <property type="entry name" value="FE2OG_OXY"/>
    <property type="match status" value="1"/>
</dbReference>
<proteinExistence type="predicted"/>
<dbReference type="InterPro" id="IPR045054">
    <property type="entry name" value="P4HA-like"/>
</dbReference>
<evidence type="ECO:0000256" key="4">
    <source>
        <dbReference type="ARBA" id="ARBA00023002"/>
    </source>
</evidence>
<dbReference type="SMART" id="SM00702">
    <property type="entry name" value="P4Hc"/>
    <property type="match status" value="1"/>
</dbReference>
<gene>
    <name evidence="7" type="ORF">BCR35DRAFT_354690</name>
</gene>
<dbReference type="InParanoid" id="A0A1Y2EC40"/>
<keyword evidence="5" id="KW-0408">Iron</keyword>
<sequence length="229" mass="25907">MAASRLLPPGKVDFAAAGFPDYSDCFAMILDSLFTPAELASFLAAAESSSPWEPARVNATADESYLMPDYRNGERIILDDAELSARIFERIRPHLKELEETSWGRDSLWRMVGMNERLRFLRYPVGGFFRPHYDGAYYRDESDQRTFLTIQLYLPSSSDGSPESMQASKGGATRFFFGRSVADYMDVEPIPGRVLIFQHSSLKHSGEEVEEGVKCTMRSDVLFEPVCRE</sequence>
<dbReference type="GO" id="GO:0005783">
    <property type="term" value="C:endoplasmic reticulum"/>
    <property type="evidence" value="ECO:0007669"/>
    <property type="project" value="TreeGrafter"/>
</dbReference>
<evidence type="ECO:0000256" key="5">
    <source>
        <dbReference type="ARBA" id="ARBA00023004"/>
    </source>
</evidence>
<evidence type="ECO:0000313" key="8">
    <source>
        <dbReference type="Proteomes" id="UP000193467"/>
    </source>
</evidence>
<reference evidence="7 8" key="1">
    <citation type="submission" date="2016-07" db="EMBL/GenBank/DDBJ databases">
        <title>Pervasive Adenine N6-methylation of Active Genes in Fungi.</title>
        <authorList>
            <consortium name="DOE Joint Genome Institute"/>
            <person name="Mondo S.J."/>
            <person name="Dannebaum R.O."/>
            <person name="Kuo R.C."/>
            <person name="Labutti K."/>
            <person name="Haridas S."/>
            <person name="Kuo A."/>
            <person name="Salamov A."/>
            <person name="Ahrendt S.R."/>
            <person name="Lipzen A."/>
            <person name="Sullivan W."/>
            <person name="Andreopoulos W.B."/>
            <person name="Clum A."/>
            <person name="Lindquist E."/>
            <person name="Daum C."/>
            <person name="Ramamoorthy G.K."/>
            <person name="Gryganskyi A."/>
            <person name="Culley D."/>
            <person name="Magnuson J.K."/>
            <person name="James T.Y."/>
            <person name="O'Malley M.A."/>
            <person name="Stajich J.E."/>
            <person name="Spatafora J.W."/>
            <person name="Visel A."/>
            <person name="Grigoriev I.V."/>
        </authorList>
    </citation>
    <scope>NUCLEOTIDE SEQUENCE [LARGE SCALE GENOMIC DNA]</scope>
    <source>
        <strain evidence="7 8">62-1032</strain>
    </source>
</reference>
<dbReference type="Proteomes" id="UP000193467">
    <property type="component" value="Unassembled WGS sequence"/>
</dbReference>
<dbReference type="GO" id="GO:0004656">
    <property type="term" value="F:procollagen-proline 4-dioxygenase activity"/>
    <property type="evidence" value="ECO:0007669"/>
    <property type="project" value="TreeGrafter"/>
</dbReference>
<dbReference type="STRING" id="106004.A0A1Y2EC40"/>
<protein>
    <recommendedName>
        <fullName evidence="6">Fe2OG dioxygenase domain-containing protein</fullName>
    </recommendedName>
</protein>
<dbReference type="Pfam" id="PF13640">
    <property type="entry name" value="2OG-FeII_Oxy_3"/>
    <property type="match status" value="1"/>
</dbReference>
<keyword evidence="4" id="KW-0560">Oxidoreductase</keyword>
<evidence type="ECO:0000256" key="1">
    <source>
        <dbReference type="ARBA" id="ARBA00001961"/>
    </source>
</evidence>
<dbReference type="EMBL" id="MCGR01000058">
    <property type="protein sequence ID" value="ORY69140.1"/>
    <property type="molecule type" value="Genomic_DNA"/>
</dbReference>
<accession>A0A1Y2EC40</accession>
<evidence type="ECO:0000313" key="7">
    <source>
        <dbReference type="EMBL" id="ORY69140.1"/>
    </source>
</evidence>